<evidence type="ECO:0000313" key="2">
    <source>
        <dbReference type="Proteomes" id="UP000027222"/>
    </source>
</evidence>
<dbReference type="HOGENOM" id="CLU_1704362_0_0_1"/>
<keyword evidence="2" id="KW-1185">Reference proteome</keyword>
<accession>A0A067SBJ2</accession>
<sequence>MTVKHIKAEPTTPTLKGTSQYHSLLTKRRVHTRPKRRSAIQSRKTIQEALAPGGILDYAKSYRFTGYLLSFSSNCCLYLARPMLTSPLNPGHAYLPLLPMDDRHVDYLSACLTFSLIISRFVVATSYGLPLFSPVHISSGAGRTTADAKIWSLK</sequence>
<evidence type="ECO:0000313" key="1">
    <source>
        <dbReference type="EMBL" id="KDR68236.1"/>
    </source>
</evidence>
<dbReference type="Proteomes" id="UP000027222">
    <property type="component" value="Unassembled WGS sequence"/>
</dbReference>
<reference evidence="2" key="1">
    <citation type="journal article" date="2014" name="Proc. Natl. Acad. Sci. U.S.A.">
        <title>Extensive sampling of basidiomycete genomes demonstrates inadequacy of the white-rot/brown-rot paradigm for wood decay fungi.</title>
        <authorList>
            <person name="Riley R."/>
            <person name="Salamov A.A."/>
            <person name="Brown D.W."/>
            <person name="Nagy L.G."/>
            <person name="Floudas D."/>
            <person name="Held B.W."/>
            <person name="Levasseur A."/>
            <person name="Lombard V."/>
            <person name="Morin E."/>
            <person name="Otillar R."/>
            <person name="Lindquist E.A."/>
            <person name="Sun H."/>
            <person name="LaButti K.M."/>
            <person name="Schmutz J."/>
            <person name="Jabbour D."/>
            <person name="Luo H."/>
            <person name="Baker S.E."/>
            <person name="Pisabarro A.G."/>
            <person name="Walton J.D."/>
            <person name="Blanchette R.A."/>
            <person name="Henrissat B."/>
            <person name="Martin F."/>
            <person name="Cullen D."/>
            <person name="Hibbett D.S."/>
            <person name="Grigoriev I.V."/>
        </authorList>
    </citation>
    <scope>NUCLEOTIDE SEQUENCE [LARGE SCALE GENOMIC DNA]</scope>
    <source>
        <strain evidence="2">CBS 339.88</strain>
    </source>
</reference>
<organism evidence="1 2">
    <name type="scientific">Galerina marginata (strain CBS 339.88)</name>
    <dbReference type="NCBI Taxonomy" id="685588"/>
    <lineage>
        <taxon>Eukaryota</taxon>
        <taxon>Fungi</taxon>
        <taxon>Dikarya</taxon>
        <taxon>Basidiomycota</taxon>
        <taxon>Agaricomycotina</taxon>
        <taxon>Agaricomycetes</taxon>
        <taxon>Agaricomycetidae</taxon>
        <taxon>Agaricales</taxon>
        <taxon>Agaricineae</taxon>
        <taxon>Strophariaceae</taxon>
        <taxon>Galerina</taxon>
    </lineage>
</organism>
<name>A0A067SBJ2_GALM3</name>
<dbReference type="EMBL" id="KL142409">
    <property type="protein sequence ID" value="KDR68236.1"/>
    <property type="molecule type" value="Genomic_DNA"/>
</dbReference>
<protein>
    <submittedName>
        <fullName evidence="1">Uncharacterized protein</fullName>
    </submittedName>
</protein>
<dbReference type="AlphaFoldDB" id="A0A067SBJ2"/>
<gene>
    <name evidence="1" type="ORF">GALMADRAFT_146475</name>
</gene>
<proteinExistence type="predicted"/>